<organism evidence="2 3">
    <name type="scientific">Champsocephalus esox</name>
    <name type="common">pike icefish</name>
    <dbReference type="NCBI Taxonomy" id="159716"/>
    <lineage>
        <taxon>Eukaryota</taxon>
        <taxon>Metazoa</taxon>
        <taxon>Chordata</taxon>
        <taxon>Craniata</taxon>
        <taxon>Vertebrata</taxon>
        <taxon>Euteleostomi</taxon>
        <taxon>Actinopterygii</taxon>
        <taxon>Neopterygii</taxon>
        <taxon>Teleostei</taxon>
        <taxon>Neoteleostei</taxon>
        <taxon>Acanthomorphata</taxon>
        <taxon>Eupercaria</taxon>
        <taxon>Perciformes</taxon>
        <taxon>Notothenioidei</taxon>
        <taxon>Channichthyidae</taxon>
        <taxon>Champsocephalus</taxon>
    </lineage>
</organism>
<dbReference type="AlphaFoldDB" id="A0AAN8BYX0"/>
<feature type="compositionally biased region" description="Polar residues" evidence="1">
    <location>
        <begin position="1"/>
        <end position="19"/>
    </location>
</feature>
<evidence type="ECO:0000313" key="3">
    <source>
        <dbReference type="Proteomes" id="UP001335648"/>
    </source>
</evidence>
<sequence>MQLSSSLDRASSTKPSRAQSGCHKIQSRLLPPPSSLLPAQGCAVTLPALSLYPQASSITYQAGPSSGNDVTSSPQTNHSPTLPQWLLCKTQRPRHCPQDY</sequence>
<protein>
    <submittedName>
        <fullName evidence="2">Uncharacterized protein</fullName>
    </submittedName>
</protein>
<proteinExistence type="predicted"/>
<feature type="region of interest" description="Disordered" evidence="1">
    <location>
        <begin position="1"/>
        <end position="30"/>
    </location>
</feature>
<evidence type="ECO:0000313" key="2">
    <source>
        <dbReference type="EMBL" id="KAK5894406.1"/>
    </source>
</evidence>
<name>A0AAN8BYX0_9TELE</name>
<feature type="compositionally biased region" description="Polar residues" evidence="1">
    <location>
        <begin position="58"/>
        <end position="82"/>
    </location>
</feature>
<dbReference type="Proteomes" id="UP001335648">
    <property type="component" value="Unassembled WGS sequence"/>
</dbReference>
<comment type="caution">
    <text evidence="2">The sequence shown here is derived from an EMBL/GenBank/DDBJ whole genome shotgun (WGS) entry which is preliminary data.</text>
</comment>
<keyword evidence="3" id="KW-1185">Reference proteome</keyword>
<accession>A0AAN8BYX0</accession>
<gene>
    <name evidence="2" type="ORF">CesoFtcFv8_011100</name>
</gene>
<reference evidence="2 3" key="1">
    <citation type="journal article" date="2023" name="Mol. Biol. Evol.">
        <title>Genomics of Secondarily Temperate Adaptation in the Only Non-Antarctic Icefish.</title>
        <authorList>
            <person name="Rivera-Colon A.G."/>
            <person name="Rayamajhi N."/>
            <person name="Minhas B.F."/>
            <person name="Madrigal G."/>
            <person name="Bilyk K.T."/>
            <person name="Yoon V."/>
            <person name="Hune M."/>
            <person name="Gregory S."/>
            <person name="Cheng C.H.C."/>
            <person name="Catchen J.M."/>
        </authorList>
    </citation>
    <scope>NUCLEOTIDE SEQUENCE [LARGE SCALE GENOMIC DNA]</scope>
    <source>
        <strain evidence="2">JC2023a</strain>
    </source>
</reference>
<dbReference type="EMBL" id="JAULUE010002054">
    <property type="protein sequence ID" value="KAK5894406.1"/>
    <property type="molecule type" value="Genomic_DNA"/>
</dbReference>
<evidence type="ECO:0000256" key="1">
    <source>
        <dbReference type="SAM" id="MobiDB-lite"/>
    </source>
</evidence>
<feature type="region of interest" description="Disordered" evidence="1">
    <location>
        <begin position="58"/>
        <end position="84"/>
    </location>
</feature>